<evidence type="ECO:0000313" key="1">
    <source>
        <dbReference type="EMBL" id="GAA5799906.1"/>
    </source>
</evidence>
<protein>
    <submittedName>
        <fullName evidence="1">Uncharacterized protein</fullName>
    </submittedName>
</protein>
<dbReference type="InterPro" id="IPR032675">
    <property type="entry name" value="LRR_dom_sf"/>
</dbReference>
<organism evidence="1 2">
    <name type="scientific">Helicostylum pulchrum</name>
    <dbReference type="NCBI Taxonomy" id="562976"/>
    <lineage>
        <taxon>Eukaryota</taxon>
        <taxon>Fungi</taxon>
        <taxon>Fungi incertae sedis</taxon>
        <taxon>Mucoromycota</taxon>
        <taxon>Mucoromycotina</taxon>
        <taxon>Mucoromycetes</taxon>
        <taxon>Mucorales</taxon>
        <taxon>Mucorineae</taxon>
        <taxon>Mucoraceae</taxon>
        <taxon>Helicostylum</taxon>
    </lineage>
</organism>
<keyword evidence="2" id="KW-1185">Reference proteome</keyword>
<name>A0ABP9XYR4_9FUNG</name>
<sequence>MSNRSLRSWSELPAEQEYKISYLSGNLQRKLVSDLSTFKSLKHLEMDRPYGLRLEEVDAIPDACPKLVSLKFIRSYGTIINIQNRLENSIVALLDKISLLKPKTGLKKLVFSLAVDGGEETLIYIMRILPNLETLHFNRISRRDRGSSDHVTTSFLQYVIERKDFETGYISCEVVASILPVCWHSEELKAAGKKALSLSIEINHHPIGRSHAEHYISMSSSKREVAVYYGRFHETFLPIELIEIVGFLFLTHLKIRFDLFHGMSTIRDKMDINMPYTRFEKLHITRSNTTSSRNRDMFVKYSNENGDRYFYASLNSYVTEFSEFSHTEYNSKLASTSTYFVDIRCQAVRELIIEFGYIGRKRLALNNI</sequence>
<proteinExistence type="predicted"/>
<reference evidence="1 2" key="1">
    <citation type="submission" date="2024-04" db="EMBL/GenBank/DDBJ databases">
        <title>genome sequences of Mucor flavus KT1a and Helicostylum pulchrum KT1b strains isolation_sourced from the surface of a dry-aged beef.</title>
        <authorList>
            <person name="Toyotome T."/>
            <person name="Hosono M."/>
            <person name="Torimaru M."/>
            <person name="Fukuda K."/>
            <person name="Mikami N."/>
        </authorList>
    </citation>
    <scope>NUCLEOTIDE SEQUENCE [LARGE SCALE GENOMIC DNA]</scope>
    <source>
        <strain evidence="1 2">KT1b</strain>
    </source>
</reference>
<comment type="caution">
    <text evidence="1">The sequence shown here is derived from an EMBL/GenBank/DDBJ whole genome shotgun (WGS) entry which is preliminary data.</text>
</comment>
<dbReference type="EMBL" id="BAABUJ010000014">
    <property type="protein sequence ID" value="GAA5799906.1"/>
    <property type="molecule type" value="Genomic_DNA"/>
</dbReference>
<accession>A0ABP9XYR4</accession>
<evidence type="ECO:0000313" key="2">
    <source>
        <dbReference type="Proteomes" id="UP001476247"/>
    </source>
</evidence>
<gene>
    <name evidence="1" type="ORF">HPULCUR_005327</name>
</gene>
<dbReference type="Proteomes" id="UP001476247">
    <property type="component" value="Unassembled WGS sequence"/>
</dbReference>
<dbReference type="Gene3D" id="3.80.10.10">
    <property type="entry name" value="Ribonuclease Inhibitor"/>
    <property type="match status" value="1"/>
</dbReference>